<evidence type="ECO:0000313" key="1">
    <source>
        <dbReference type="EMBL" id="KZL85528.1"/>
    </source>
</evidence>
<dbReference type="PANTHER" id="PTHR42037:SF1">
    <property type="match status" value="1"/>
</dbReference>
<reference evidence="1 2" key="1">
    <citation type="submission" date="2015-06" db="EMBL/GenBank/DDBJ databases">
        <title>Survival trade-offs in plant roots during colonization by closely related pathogenic and mutualistic fungi.</title>
        <authorList>
            <person name="Hacquard S."/>
            <person name="Kracher B."/>
            <person name="Hiruma K."/>
            <person name="Weinman A."/>
            <person name="Muench P."/>
            <person name="Garrido Oter R."/>
            <person name="Ver Loren van Themaat E."/>
            <person name="Dallerey J.-F."/>
            <person name="Damm U."/>
            <person name="Henrissat B."/>
            <person name="Lespinet O."/>
            <person name="Thon M."/>
            <person name="Kemen E."/>
            <person name="McHardy A.C."/>
            <person name="Schulze-Lefert P."/>
            <person name="O'Connell R.J."/>
        </authorList>
    </citation>
    <scope>NUCLEOTIDE SEQUENCE [LARGE SCALE GENOMIC DNA]</scope>
    <source>
        <strain evidence="1 2">MAFF 238704</strain>
    </source>
</reference>
<sequence length="577" mass="65336">MITADGLDHPISLKLCKRLNRFFEALSILSSLQTACGRNSQFTATSDTSVSEESHSRTLECFINKLAQTCDNKRHGPTVTSLAIVRPPDKLLYAFASNQRSHEDNEEARGFVFSILHYVNQVCAEPCFRDDECSTVFRHVLRNILNFNHERIQHYRQSLLERLDQCLRDCERCTSEQSKFVHSLGVWTRNEARLMSLDTSLKAVLLPIQQIALLPSDEPTEDDGVSSTSSKNEELVRAATALRQSPAFNDIVDKGKAGKIDESQHWCELQHFIGRLASYFRATQAILGARKSHPELFAMEGLEIHFIDSSKPIPNPMNAFQAGLPPTQRDTVRSAHAIISRMTSDKGKQEVYQQYADELQRCGLDDLIAKQCRKKTFRPIAHSEVLLLEWLRSEFAEETHSIPFYSGVKYIGCSKPTCRLCEYYFAAHSSGVRVRPPHRNVYPNWVVPDVLVEGETSQYKARMIDAVLGRVRDDVFMALREKVSERKRFDSNTYSSQPTYESLADISDDLDDLVSQVGGILIASRSRISCAEVRSNMRIGDDAWSVVAQNDETDEDNDGGVLMFTGRNMRSKDYLDV</sequence>
<proteinExistence type="predicted"/>
<name>A0A162N4A8_COLIC</name>
<dbReference type="STRING" id="1573173.A0A162N4A8"/>
<dbReference type="PANTHER" id="PTHR42037">
    <property type="match status" value="1"/>
</dbReference>
<dbReference type="EMBL" id="LFIW01000610">
    <property type="protein sequence ID" value="KZL85528.1"/>
    <property type="molecule type" value="Genomic_DNA"/>
</dbReference>
<evidence type="ECO:0000313" key="2">
    <source>
        <dbReference type="Proteomes" id="UP000076584"/>
    </source>
</evidence>
<dbReference type="AlphaFoldDB" id="A0A162N4A8"/>
<dbReference type="Proteomes" id="UP000076584">
    <property type="component" value="Unassembled WGS sequence"/>
</dbReference>
<dbReference type="InterPro" id="IPR027796">
    <property type="entry name" value="OTT_1508_deam-like"/>
</dbReference>
<gene>
    <name evidence="1" type="ORF">CI238_04623</name>
</gene>
<comment type="caution">
    <text evidence="1">The sequence shown here is derived from an EMBL/GenBank/DDBJ whole genome shotgun (WGS) entry which is preliminary data.</text>
</comment>
<keyword evidence="2" id="KW-1185">Reference proteome</keyword>
<protein>
    <submittedName>
        <fullName evidence="1">Uncharacterized protein</fullName>
    </submittedName>
</protein>
<organism evidence="1 2">
    <name type="scientific">Colletotrichum incanum</name>
    <name type="common">Soybean anthracnose fungus</name>
    <dbReference type="NCBI Taxonomy" id="1573173"/>
    <lineage>
        <taxon>Eukaryota</taxon>
        <taxon>Fungi</taxon>
        <taxon>Dikarya</taxon>
        <taxon>Ascomycota</taxon>
        <taxon>Pezizomycotina</taxon>
        <taxon>Sordariomycetes</taxon>
        <taxon>Hypocreomycetidae</taxon>
        <taxon>Glomerellales</taxon>
        <taxon>Glomerellaceae</taxon>
        <taxon>Colletotrichum</taxon>
        <taxon>Colletotrichum spaethianum species complex</taxon>
    </lineage>
</organism>
<accession>A0A162N4A8</accession>
<dbReference type="Pfam" id="PF14441">
    <property type="entry name" value="OTT_1508_deam"/>
    <property type="match status" value="1"/>
</dbReference>